<dbReference type="EMBL" id="CP021474">
    <property type="protein sequence ID" value="ARW20102.1"/>
    <property type="molecule type" value="Genomic_DNA"/>
</dbReference>
<protein>
    <submittedName>
        <fullName evidence="3">Uncharacterized protein</fullName>
    </submittedName>
</protein>
<name>A0A1Y0VPP5_PEDPE</name>
<organism evidence="3 4">
    <name type="scientific">Pediococcus pentosaceus</name>
    <dbReference type="NCBI Taxonomy" id="1255"/>
    <lineage>
        <taxon>Bacteria</taxon>
        <taxon>Bacillati</taxon>
        <taxon>Bacillota</taxon>
        <taxon>Bacilli</taxon>
        <taxon>Lactobacillales</taxon>
        <taxon>Lactobacillaceae</taxon>
        <taxon>Pediococcus</taxon>
    </lineage>
</organism>
<keyword evidence="2" id="KW-0472">Membrane</keyword>
<feature type="region of interest" description="Disordered" evidence="1">
    <location>
        <begin position="1"/>
        <end position="29"/>
    </location>
</feature>
<evidence type="ECO:0000256" key="1">
    <source>
        <dbReference type="SAM" id="MobiDB-lite"/>
    </source>
</evidence>
<evidence type="ECO:0000256" key="2">
    <source>
        <dbReference type="SAM" id="Phobius"/>
    </source>
</evidence>
<sequence>MDKQSEMDNSESLYMGSQPLRDNSGKSSSKAKMLEGSAWMTAGSIFSRILGAIYIIPWVIWFGVYSDQANALLLKDIIFIVSF</sequence>
<dbReference type="AlphaFoldDB" id="A0A1Y0VPP5"/>
<feature type="transmembrane region" description="Helical" evidence="2">
    <location>
        <begin position="45"/>
        <end position="65"/>
    </location>
</feature>
<keyword evidence="2" id="KW-0812">Transmembrane</keyword>
<proteinExistence type="predicted"/>
<keyword evidence="2" id="KW-1133">Transmembrane helix</keyword>
<gene>
    <name evidence="3" type="ORF">S100892_01533</name>
</gene>
<evidence type="ECO:0000313" key="3">
    <source>
        <dbReference type="EMBL" id="ARW20102.1"/>
    </source>
</evidence>
<dbReference type="Proteomes" id="UP000196118">
    <property type="component" value="Chromosome"/>
</dbReference>
<accession>A0A1Y0VPP5</accession>
<reference evidence="3 4" key="1">
    <citation type="submission" date="2017-05" db="EMBL/GenBank/DDBJ databases">
        <title>Genome sequence of Pediococcus pentosaceus strain SRCM100892.</title>
        <authorList>
            <person name="Cho S.H."/>
        </authorList>
    </citation>
    <scope>NUCLEOTIDE SEQUENCE [LARGE SCALE GENOMIC DNA]</scope>
    <source>
        <strain evidence="3 4">SRCM100892</strain>
    </source>
</reference>
<evidence type="ECO:0000313" key="4">
    <source>
        <dbReference type="Proteomes" id="UP000196118"/>
    </source>
</evidence>